<accession>A0ABP0QL60</accession>
<feature type="domain" description="Integrase catalytic" evidence="1">
    <location>
        <begin position="1"/>
        <end position="159"/>
    </location>
</feature>
<keyword evidence="3" id="KW-1185">Reference proteome</keyword>
<dbReference type="EMBL" id="CAXAMM010039616">
    <property type="protein sequence ID" value="CAK9087761.1"/>
    <property type="molecule type" value="Genomic_DNA"/>
</dbReference>
<gene>
    <name evidence="2" type="ORF">SCF082_LOCUS41476</name>
</gene>
<evidence type="ECO:0000313" key="2">
    <source>
        <dbReference type="EMBL" id="CAK9087761.1"/>
    </source>
</evidence>
<dbReference type="InterPro" id="IPR001584">
    <property type="entry name" value="Integrase_cat-core"/>
</dbReference>
<name>A0ABP0QL60_9DINO</name>
<proteinExistence type="predicted"/>
<dbReference type="Proteomes" id="UP001642464">
    <property type="component" value="Unassembled WGS sequence"/>
</dbReference>
<sequence length="208" mass="23516">MDFCFLGSVRFLLLVVASTGVMMAGVIEADINVRMVNRMWKEVGMTGKQLDVMSDGELSLLTLVRAAARQENTPVVGVNYLTTAPGRHQQNGIVERGILSFKELMGANLFFVEQQIGSRVPFESELVKHLCLYACRMHNIHHIRVGAQVTELERMRGGPKVSKGPKRLFLLGFCVSESRPRVLEQENLNLFPQCWALFKRRRVLRNLS</sequence>
<reference evidence="2 3" key="1">
    <citation type="submission" date="2024-02" db="EMBL/GenBank/DDBJ databases">
        <authorList>
            <person name="Chen Y."/>
            <person name="Shah S."/>
            <person name="Dougan E. K."/>
            <person name="Thang M."/>
            <person name="Chan C."/>
        </authorList>
    </citation>
    <scope>NUCLEOTIDE SEQUENCE [LARGE SCALE GENOMIC DNA]</scope>
</reference>
<dbReference type="PROSITE" id="PS50994">
    <property type="entry name" value="INTEGRASE"/>
    <property type="match status" value="1"/>
</dbReference>
<evidence type="ECO:0000259" key="1">
    <source>
        <dbReference type="PROSITE" id="PS50994"/>
    </source>
</evidence>
<protein>
    <submittedName>
        <fullName evidence="2">Retrovirus-related Pol polyprotein from transposon TNT 1-94</fullName>
    </submittedName>
</protein>
<comment type="caution">
    <text evidence="2">The sequence shown here is derived from an EMBL/GenBank/DDBJ whole genome shotgun (WGS) entry which is preliminary data.</text>
</comment>
<organism evidence="2 3">
    <name type="scientific">Durusdinium trenchii</name>
    <dbReference type="NCBI Taxonomy" id="1381693"/>
    <lineage>
        <taxon>Eukaryota</taxon>
        <taxon>Sar</taxon>
        <taxon>Alveolata</taxon>
        <taxon>Dinophyceae</taxon>
        <taxon>Suessiales</taxon>
        <taxon>Symbiodiniaceae</taxon>
        <taxon>Durusdinium</taxon>
    </lineage>
</organism>
<evidence type="ECO:0000313" key="3">
    <source>
        <dbReference type="Proteomes" id="UP001642464"/>
    </source>
</evidence>